<dbReference type="AlphaFoldDB" id="A0A507BMC9"/>
<dbReference type="InParanoid" id="A0A507BMC9"/>
<sequence>MVFGFAFRCLLVKTLGWLVDVVAKLLKLTQISVLQFTELDGPWELTDETLMLMAKMLASGSRHLRYINVSHLFWEVNRDLDGIVQLIKLGPRWQRGIELFDMMRSRRLYWD</sequence>
<gene>
    <name evidence="1" type="ORF">E0L32_002516</name>
</gene>
<dbReference type="RefSeq" id="XP_031000370.1">
    <property type="nucleotide sequence ID" value="XM_031136714.1"/>
</dbReference>
<name>A0A507BMC9_9PEZI</name>
<evidence type="ECO:0000313" key="2">
    <source>
        <dbReference type="Proteomes" id="UP000319257"/>
    </source>
</evidence>
<dbReference type="EMBL" id="SKBQ01000010">
    <property type="protein sequence ID" value="TPX18659.1"/>
    <property type="molecule type" value="Genomic_DNA"/>
</dbReference>
<proteinExistence type="predicted"/>
<accession>A0A507BMC9</accession>
<keyword evidence="2" id="KW-1185">Reference proteome</keyword>
<reference evidence="1 2" key="1">
    <citation type="submission" date="2019-06" db="EMBL/GenBank/DDBJ databases">
        <title>Draft genome sequence of the filamentous fungus Phialemoniopsis curvata isolated from diesel fuel.</title>
        <authorList>
            <person name="Varaljay V.A."/>
            <person name="Lyon W.J."/>
            <person name="Crouch A.L."/>
            <person name="Drake C.E."/>
            <person name="Hollomon J.M."/>
            <person name="Nadeau L.J."/>
            <person name="Nunn H.S."/>
            <person name="Stevenson B.S."/>
            <person name="Bojanowski C.L."/>
            <person name="Crookes-Goodson W.J."/>
        </authorList>
    </citation>
    <scope>NUCLEOTIDE SEQUENCE [LARGE SCALE GENOMIC DNA]</scope>
    <source>
        <strain evidence="1 2">D216</strain>
    </source>
</reference>
<dbReference type="GeneID" id="41969963"/>
<evidence type="ECO:0000313" key="1">
    <source>
        <dbReference type="EMBL" id="TPX18659.1"/>
    </source>
</evidence>
<dbReference type="Proteomes" id="UP000319257">
    <property type="component" value="Unassembled WGS sequence"/>
</dbReference>
<protein>
    <submittedName>
        <fullName evidence="1">Uncharacterized protein</fullName>
    </submittedName>
</protein>
<organism evidence="1 2">
    <name type="scientific">Thyridium curvatum</name>
    <dbReference type="NCBI Taxonomy" id="1093900"/>
    <lineage>
        <taxon>Eukaryota</taxon>
        <taxon>Fungi</taxon>
        <taxon>Dikarya</taxon>
        <taxon>Ascomycota</taxon>
        <taxon>Pezizomycotina</taxon>
        <taxon>Sordariomycetes</taxon>
        <taxon>Sordariomycetidae</taxon>
        <taxon>Thyridiales</taxon>
        <taxon>Thyridiaceae</taxon>
        <taxon>Thyridium</taxon>
    </lineage>
</organism>
<comment type="caution">
    <text evidence="1">The sequence shown here is derived from an EMBL/GenBank/DDBJ whole genome shotgun (WGS) entry which is preliminary data.</text>
</comment>